<evidence type="ECO:0000256" key="1">
    <source>
        <dbReference type="ARBA" id="ARBA00008761"/>
    </source>
</evidence>
<evidence type="ECO:0000256" key="7">
    <source>
        <dbReference type="ARBA" id="ARBA00023172"/>
    </source>
</evidence>
<feature type="domain" description="Probable transposase IS891/IS1136/IS1341" evidence="8">
    <location>
        <begin position="184"/>
        <end position="298"/>
    </location>
</feature>
<dbReference type="NCBIfam" id="NF040570">
    <property type="entry name" value="guided_TnpB"/>
    <property type="match status" value="1"/>
</dbReference>
<evidence type="ECO:0000256" key="2">
    <source>
        <dbReference type="ARBA" id="ARBA00011044"/>
    </source>
</evidence>
<dbReference type="Pfam" id="PF07282">
    <property type="entry name" value="Cas12f1-like_TNB"/>
    <property type="match status" value="1"/>
</dbReference>
<keyword evidence="6" id="KW-0238">DNA-binding</keyword>
<name>A0A5M3WIG1_9ACTN</name>
<evidence type="ECO:0000259" key="9">
    <source>
        <dbReference type="Pfam" id="PF07282"/>
    </source>
</evidence>
<evidence type="ECO:0000256" key="3">
    <source>
        <dbReference type="ARBA" id="ARBA00022578"/>
    </source>
</evidence>
<dbReference type="PANTHER" id="PTHR30405">
    <property type="entry name" value="TRANSPOSASE"/>
    <property type="match status" value="1"/>
</dbReference>
<dbReference type="AlphaFoldDB" id="A0A5M3WIG1"/>
<dbReference type="GO" id="GO:0046872">
    <property type="term" value="F:metal ion binding"/>
    <property type="evidence" value="ECO:0007669"/>
    <property type="project" value="UniProtKB-KW"/>
</dbReference>
<comment type="caution">
    <text evidence="11">The sequence shown here is derived from an EMBL/GenBank/DDBJ whole genome shotgun (WGS) entry which is preliminary data.</text>
</comment>
<dbReference type="InterPro" id="IPR021027">
    <property type="entry name" value="Transposase_put_HTH"/>
</dbReference>
<dbReference type="GO" id="GO:0032196">
    <property type="term" value="P:transposition"/>
    <property type="evidence" value="ECO:0007669"/>
    <property type="project" value="UniProtKB-KW"/>
</dbReference>
<keyword evidence="12" id="KW-1185">Reference proteome</keyword>
<keyword evidence="5" id="KW-0862">Zinc</keyword>
<dbReference type="NCBIfam" id="TIGR01766">
    <property type="entry name" value="IS200/IS605 family accessory protein TnpB-like domain"/>
    <property type="match status" value="1"/>
</dbReference>
<gene>
    <name evidence="11" type="ORF">Amac_025230</name>
</gene>
<feature type="domain" description="Transposase putative helix-turn-helix" evidence="10">
    <location>
        <begin position="14"/>
        <end position="56"/>
    </location>
</feature>
<feature type="domain" description="Cas12f1-like TNB" evidence="9">
    <location>
        <begin position="310"/>
        <end position="377"/>
    </location>
</feature>
<evidence type="ECO:0000256" key="5">
    <source>
        <dbReference type="ARBA" id="ARBA00022833"/>
    </source>
</evidence>
<dbReference type="InterPro" id="IPR001959">
    <property type="entry name" value="Transposase"/>
</dbReference>
<evidence type="ECO:0000313" key="12">
    <source>
        <dbReference type="Proteomes" id="UP000331127"/>
    </source>
</evidence>
<dbReference type="GO" id="GO:0006310">
    <property type="term" value="P:DNA recombination"/>
    <property type="evidence" value="ECO:0007669"/>
    <property type="project" value="UniProtKB-KW"/>
</dbReference>
<evidence type="ECO:0000259" key="8">
    <source>
        <dbReference type="Pfam" id="PF01385"/>
    </source>
</evidence>
<comment type="similarity">
    <text evidence="2">In the N-terminal section; belongs to the transposase 2 family.</text>
</comment>
<keyword evidence="3" id="KW-0815">Transposition</keyword>
<evidence type="ECO:0000256" key="6">
    <source>
        <dbReference type="ARBA" id="ARBA00023125"/>
    </source>
</evidence>
<dbReference type="EMBL" id="BLAE01000012">
    <property type="protein sequence ID" value="GES08927.1"/>
    <property type="molecule type" value="Genomic_DNA"/>
</dbReference>
<evidence type="ECO:0000259" key="10">
    <source>
        <dbReference type="Pfam" id="PF12323"/>
    </source>
</evidence>
<keyword evidence="7" id="KW-0233">DNA recombination</keyword>
<protein>
    <submittedName>
        <fullName evidence="11">Transposase</fullName>
    </submittedName>
</protein>
<organism evidence="11 12">
    <name type="scientific">Acrocarpospora macrocephala</name>
    <dbReference type="NCBI Taxonomy" id="150177"/>
    <lineage>
        <taxon>Bacteria</taxon>
        <taxon>Bacillati</taxon>
        <taxon>Actinomycetota</taxon>
        <taxon>Actinomycetes</taxon>
        <taxon>Streptosporangiales</taxon>
        <taxon>Streptosporangiaceae</taxon>
        <taxon>Acrocarpospora</taxon>
    </lineage>
</organism>
<evidence type="ECO:0000313" key="11">
    <source>
        <dbReference type="EMBL" id="GES08927.1"/>
    </source>
</evidence>
<dbReference type="PANTHER" id="PTHR30405:SF25">
    <property type="entry name" value="RNA-GUIDED DNA ENDONUCLEASE INSQ-RELATED"/>
    <property type="match status" value="1"/>
</dbReference>
<accession>A0A5M3WIG1</accession>
<dbReference type="GO" id="GO:0003677">
    <property type="term" value="F:DNA binding"/>
    <property type="evidence" value="ECO:0007669"/>
    <property type="project" value="UniProtKB-KW"/>
</dbReference>
<keyword evidence="4" id="KW-0479">Metal-binding</keyword>
<evidence type="ECO:0000256" key="4">
    <source>
        <dbReference type="ARBA" id="ARBA00022723"/>
    </source>
</evidence>
<dbReference type="Pfam" id="PF01385">
    <property type="entry name" value="OrfB_IS605"/>
    <property type="match status" value="1"/>
</dbReference>
<proteinExistence type="inferred from homology"/>
<comment type="similarity">
    <text evidence="1">In the C-terminal section; belongs to the transposase 35 family.</text>
</comment>
<dbReference type="InterPro" id="IPR051399">
    <property type="entry name" value="RNA-guided_DNA_endo/Transpos"/>
</dbReference>
<dbReference type="Proteomes" id="UP000331127">
    <property type="component" value="Unassembled WGS sequence"/>
</dbReference>
<dbReference type="Pfam" id="PF12323">
    <property type="entry name" value="HTH_OrfB_IS605"/>
    <property type="match status" value="1"/>
</dbReference>
<sequence>MTVCGWCERGFGVRLRYNYRLYPDAFQRQALARLFGCVRVVWNDALAMRKAARKARLPWIGGGDLQKICITAAKRTPEREWLGEVSAVPLQQSLRDLDQAYQNFFDSVTGKRKGRRMGLPVFKSRRDRRQSARFARNAFSLGGDGTLRLAKIGKVEVRWSRELPAAPSSVTVVQDAAGRFFASFVIEVEEAGQVLPEAEAEIGIDLGLTHYAVLSDGAKIANPRWLRRRARRLARLQRALSRKQKGSKNREKARIAVARQHAKVSDARRDFLHQTSTSIIRDNQVVAIEDLAVRGLARGRLAKSVSDASWGAFRTLLGGKAARYGRTVITVGRWFPSSQLCPCCGWRNGKVPVEVREWDCPSCGEHHDRDLAAALNILAEGLRLRGQAEAASAGGGQDKEMVAAGLADTRNDCGGRVRPGEAIPTLAPPATYDAHAA</sequence>
<reference evidence="11 12" key="1">
    <citation type="submission" date="2019-10" db="EMBL/GenBank/DDBJ databases">
        <title>Whole genome shotgun sequence of Acrocarpospora macrocephala NBRC 16266.</title>
        <authorList>
            <person name="Ichikawa N."/>
            <person name="Kimura A."/>
            <person name="Kitahashi Y."/>
            <person name="Komaki H."/>
            <person name="Oguchi A."/>
        </authorList>
    </citation>
    <scope>NUCLEOTIDE SEQUENCE [LARGE SCALE GENOMIC DNA]</scope>
    <source>
        <strain evidence="11 12">NBRC 16266</strain>
    </source>
</reference>
<dbReference type="InterPro" id="IPR010095">
    <property type="entry name" value="Cas12f1-like_TNB"/>
</dbReference>